<dbReference type="InterPro" id="IPR011009">
    <property type="entry name" value="Kinase-like_dom_sf"/>
</dbReference>
<feature type="compositionally biased region" description="Acidic residues" evidence="5">
    <location>
        <begin position="515"/>
        <end position="531"/>
    </location>
</feature>
<proteinExistence type="predicted"/>
<feature type="region of interest" description="Disordered" evidence="5">
    <location>
        <begin position="491"/>
        <end position="582"/>
    </location>
</feature>
<sequence>MRHHSSLHPAKKRKMLNHQLNLISSSSPSQSNSSSSHSSSILNRSSSSIVSSSFNRNPNHRSIRSYRQNSLINPNSKRSLKNTLRRINSRSTSNLRSNRLRANSKSHRILSPLPNNTNNNNNSNGYYFTRKRFKSISNNSNNLNRFSSKLNHSPSKSKSINDSISKLSNNKAQDNFLLKNRKRKRSNQQLSDENQQQQIVILINDNFNDQHQSKSSSSNHSQSPLNSFDHENQSETDYYLNEATKPQLLRLKRDQLESLIQIILNSPSNSKILDQEFECRNKDSLVDLIIDTRPSRIQLNSRQTQTSSCRSSTLNGILQNLDRNITDSRFDKPNIAFTRSRSRQGLASNGTGTTDLKVSRTRGVVQADEQKSLPALGLYSSSSSSGWCSSQNEEDDHEGSKDQEDLRTPRRPVNPRRKVVKFTRIRSTNQTPIAHRTRHSSYQHQRQQQQQQQQKSYSCNTRRSLRGKKANGCETDTETLAVLKSARKLRNGKVIKPKNLESTSTRSKKSSNGTEQEESQLDSEGGSEETYFEDHSSKELDIEEDEVRFHEEDEGREDSSEREIEAENQSEEEVDQLDGYSAIDIDSIHSNCSQVAGSDVEIIEIDDDSSQGKQIEQEEDPDQEEEEEADHDEQEESDHESDGLVDLAQATSKGLLRLKRGNLVKLCEERELEAEGTKKDLVRNLLDWRDTNEDDPLSPSSDASEILPDSSVMSDECPASLANHQSGQPLEGTCSRPILLHSGHNIKAENSVIKSPTGSKDATGTGPKKDDIGELLDLESLNLQDKEIQADQLKRLEMIGSGGFKDVYRGIYRRVPVAIADIRGHLTEMDLKELRILRDLRHENIVRFIGVSVPEDTRNVPIMIVTEICTNGDLFDYIRLTPSPGFTKICLIMRDISRGLDYLHSRQPKIIHRDLKSSNVLITAKGVAKLNDFGLARIKNSTRSMVKSLVGTVNWQAPELWVAHPRYNEKVDVYSAGLVLWEMLQWHQPVKRYPFEGQNEHAIYKDVGQRHLRPATAGMRRQWGDEILNLVEKLWSQNPNDRPTMKEVLEELDLILNNQTES</sequence>
<feature type="compositionally biased region" description="Polar residues" evidence="5">
    <location>
        <begin position="338"/>
        <end position="356"/>
    </location>
</feature>
<feature type="compositionally biased region" description="Low complexity" evidence="5">
    <location>
        <begin position="23"/>
        <end position="53"/>
    </location>
</feature>
<feature type="region of interest" description="Disordered" evidence="5">
    <location>
        <begin position="598"/>
        <end position="648"/>
    </location>
</feature>
<feature type="compositionally biased region" description="Basic and acidic residues" evidence="5">
    <location>
        <begin position="547"/>
        <end position="565"/>
    </location>
</feature>
<evidence type="ECO:0000259" key="6">
    <source>
        <dbReference type="PROSITE" id="PS50011"/>
    </source>
</evidence>
<feature type="domain" description="Protein kinase" evidence="6">
    <location>
        <begin position="793"/>
        <end position="1056"/>
    </location>
</feature>
<feature type="region of interest" description="Disordered" evidence="5">
    <location>
        <begin position="338"/>
        <end position="473"/>
    </location>
</feature>
<dbReference type="GO" id="GO:0005524">
    <property type="term" value="F:ATP binding"/>
    <property type="evidence" value="ECO:0007669"/>
    <property type="project" value="UniProtKB-KW"/>
</dbReference>
<evidence type="ECO:0000256" key="1">
    <source>
        <dbReference type="ARBA" id="ARBA00022679"/>
    </source>
</evidence>
<feature type="compositionally biased region" description="Low complexity" evidence="5">
    <location>
        <begin position="144"/>
        <end position="171"/>
    </location>
</feature>
<evidence type="ECO:0000256" key="2">
    <source>
        <dbReference type="ARBA" id="ARBA00022741"/>
    </source>
</evidence>
<organism evidence="7 8">
    <name type="scientific">Austropuccinia psidii MF-1</name>
    <dbReference type="NCBI Taxonomy" id="1389203"/>
    <lineage>
        <taxon>Eukaryota</taxon>
        <taxon>Fungi</taxon>
        <taxon>Dikarya</taxon>
        <taxon>Basidiomycota</taxon>
        <taxon>Pucciniomycotina</taxon>
        <taxon>Pucciniomycetes</taxon>
        <taxon>Pucciniales</taxon>
        <taxon>Sphaerophragmiaceae</taxon>
        <taxon>Austropuccinia</taxon>
    </lineage>
</organism>
<dbReference type="GO" id="GO:0004674">
    <property type="term" value="F:protein serine/threonine kinase activity"/>
    <property type="evidence" value="ECO:0007669"/>
    <property type="project" value="TreeGrafter"/>
</dbReference>
<keyword evidence="8" id="KW-1185">Reference proteome</keyword>
<feature type="compositionally biased region" description="Basic and acidic residues" evidence="5">
    <location>
        <begin position="398"/>
        <end position="408"/>
    </location>
</feature>
<name>A0A9Q3D726_9BASI</name>
<dbReference type="InterPro" id="IPR000719">
    <property type="entry name" value="Prot_kinase_dom"/>
</dbReference>
<comment type="caution">
    <text evidence="7">The sequence shown here is derived from an EMBL/GenBank/DDBJ whole genome shotgun (WGS) entry which is preliminary data.</text>
</comment>
<keyword evidence="4" id="KW-0067">ATP-binding</keyword>
<dbReference type="CDD" id="cd13999">
    <property type="entry name" value="STKc_MAP3K-like"/>
    <property type="match status" value="1"/>
</dbReference>
<dbReference type="OrthoDB" id="4062651at2759"/>
<evidence type="ECO:0000313" key="7">
    <source>
        <dbReference type="EMBL" id="MBW0495066.1"/>
    </source>
</evidence>
<feature type="compositionally biased region" description="Acidic residues" evidence="5">
    <location>
        <begin position="566"/>
        <end position="576"/>
    </location>
</feature>
<dbReference type="Pfam" id="PF00069">
    <property type="entry name" value="Pkinase"/>
    <property type="match status" value="1"/>
</dbReference>
<feature type="compositionally biased region" description="Low complexity" evidence="5">
    <location>
        <begin position="115"/>
        <end position="124"/>
    </location>
</feature>
<dbReference type="PANTHER" id="PTHR44329:SF288">
    <property type="entry name" value="MITOGEN-ACTIVATED PROTEIN KINASE KINASE KINASE 20"/>
    <property type="match status" value="1"/>
</dbReference>
<feature type="compositionally biased region" description="Polar residues" evidence="5">
    <location>
        <begin position="752"/>
        <end position="762"/>
    </location>
</feature>
<protein>
    <recommendedName>
        <fullName evidence="6">Protein kinase domain-containing protein</fullName>
    </recommendedName>
</protein>
<feature type="region of interest" description="Disordered" evidence="5">
    <location>
        <begin position="749"/>
        <end position="770"/>
    </location>
</feature>
<dbReference type="Proteomes" id="UP000765509">
    <property type="component" value="Unassembled WGS sequence"/>
</dbReference>
<gene>
    <name evidence="7" type="ORF">O181_034781</name>
</gene>
<dbReference type="PROSITE" id="PS50011">
    <property type="entry name" value="PROTEIN_KINASE_DOM"/>
    <property type="match status" value="1"/>
</dbReference>
<feature type="compositionally biased region" description="Acidic residues" evidence="5">
    <location>
        <begin position="617"/>
        <end position="639"/>
    </location>
</feature>
<feature type="region of interest" description="Disordered" evidence="5">
    <location>
        <begin position="23"/>
        <end position="126"/>
    </location>
</feature>
<dbReference type="EMBL" id="AVOT02012899">
    <property type="protein sequence ID" value="MBW0495066.1"/>
    <property type="molecule type" value="Genomic_DNA"/>
</dbReference>
<feature type="region of interest" description="Disordered" evidence="5">
    <location>
        <begin position="144"/>
        <end position="176"/>
    </location>
</feature>
<feature type="compositionally biased region" description="Low complexity" evidence="5">
    <location>
        <begin position="213"/>
        <end position="223"/>
    </location>
</feature>
<feature type="region of interest" description="Disordered" evidence="5">
    <location>
        <begin position="209"/>
        <end position="231"/>
    </location>
</feature>
<evidence type="ECO:0000313" key="8">
    <source>
        <dbReference type="Proteomes" id="UP000765509"/>
    </source>
</evidence>
<dbReference type="InterPro" id="IPR051681">
    <property type="entry name" value="Ser/Thr_Kinases-Pseudokinases"/>
</dbReference>
<feature type="compositionally biased region" description="Low complexity" evidence="5">
    <location>
        <begin position="443"/>
        <end position="454"/>
    </location>
</feature>
<evidence type="ECO:0000256" key="5">
    <source>
        <dbReference type="SAM" id="MobiDB-lite"/>
    </source>
</evidence>
<feature type="compositionally biased region" description="Basic residues" evidence="5">
    <location>
        <begin position="78"/>
        <end position="88"/>
    </location>
</feature>
<feature type="compositionally biased region" description="Basic residues" evidence="5">
    <location>
        <begin position="98"/>
        <end position="108"/>
    </location>
</feature>
<dbReference type="AlphaFoldDB" id="A0A9Q3D726"/>
<dbReference type="SMART" id="SM00220">
    <property type="entry name" value="S_TKc"/>
    <property type="match status" value="1"/>
</dbReference>
<dbReference type="PANTHER" id="PTHR44329">
    <property type="entry name" value="SERINE/THREONINE-PROTEIN KINASE TNNI3K-RELATED"/>
    <property type="match status" value="1"/>
</dbReference>
<evidence type="ECO:0000256" key="3">
    <source>
        <dbReference type="ARBA" id="ARBA00022777"/>
    </source>
</evidence>
<keyword evidence="3" id="KW-0418">Kinase</keyword>
<accession>A0A9Q3D726</accession>
<feature type="compositionally biased region" description="Polar residues" evidence="5">
    <location>
        <begin position="65"/>
        <end position="77"/>
    </location>
</feature>
<dbReference type="InterPro" id="IPR008271">
    <property type="entry name" value="Ser/Thr_kinase_AS"/>
</dbReference>
<keyword evidence="1" id="KW-0808">Transferase</keyword>
<feature type="compositionally biased region" description="Basic residues" evidence="5">
    <location>
        <begin position="409"/>
        <end position="424"/>
    </location>
</feature>
<dbReference type="SUPFAM" id="SSF56112">
    <property type="entry name" value="Protein kinase-like (PK-like)"/>
    <property type="match status" value="1"/>
</dbReference>
<evidence type="ECO:0000256" key="4">
    <source>
        <dbReference type="ARBA" id="ARBA00022840"/>
    </source>
</evidence>
<dbReference type="Gene3D" id="1.10.510.10">
    <property type="entry name" value="Transferase(Phosphotransferase) domain 1"/>
    <property type="match status" value="1"/>
</dbReference>
<reference evidence="7" key="1">
    <citation type="submission" date="2021-03" db="EMBL/GenBank/DDBJ databases">
        <title>Draft genome sequence of rust myrtle Austropuccinia psidii MF-1, a brazilian biotype.</title>
        <authorList>
            <person name="Quecine M.C."/>
            <person name="Pachon D.M.R."/>
            <person name="Bonatelli M.L."/>
            <person name="Correr F.H."/>
            <person name="Franceschini L.M."/>
            <person name="Leite T.F."/>
            <person name="Margarido G.R.A."/>
            <person name="Almeida C.A."/>
            <person name="Ferrarezi J.A."/>
            <person name="Labate C.A."/>
        </authorList>
    </citation>
    <scope>NUCLEOTIDE SEQUENCE</scope>
    <source>
        <strain evidence="7">MF-1</strain>
    </source>
</reference>
<feature type="compositionally biased region" description="Polar residues" evidence="5">
    <location>
        <begin position="500"/>
        <end position="514"/>
    </location>
</feature>
<feature type="region of interest" description="Disordered" evidence="5">
    <location>
        <begin position="690"/>
        <end position="733"/>
    </location>
</feature>
<dbReference type="PROSITE" id="PS00108">
    <property type="entry name" value="PROTEIN_KINASE_ST"/>
    <property type="match status" value="1"/>
</dbReference>
<keyword evidence="2" id="KW-0547">Nucleotide-binding</keyword>
<feature type="compositionally biased region" description="Low complexity" evidence="5">
    <location>
        <begin position="380"/>
        <end position="390"/>
    </location>
</feature>